<dbReference type="Pfam" id="PF02534">
    <property type="entry name" value="T4SS-DNA_transf"/>
    <property type="match status" value="1"/>
</dbReference>
<proteinExistence type="inferred from homology"/>
<feature type="transmembrane region" description="Helical" evidence="7">
    <location>
        <begin position="7"/>
        <end position="22"/>
    </location>
</feature>
<dbReference type="EMBL" id="KP738729">
    <property type="protein sequence ID" value="AKO69655.1"/>
    <property type="molecule type" value="Genomic_DNA"/>
</dbReference>
<keyword evidence="5 7" id="KW-1133">Transmembrane helix</keyword>
<dbReference type="SUPFAM" id="SSF52540">
    <property type="entry name" value="P-loop containing nucleoside triphosphate hydrolases"/>
    <property type="match status" value="1"/>
</dbReference>
<dbReference type="Gene3D" id="1.10.8.80">
    <property type="entry name" value="Magnesium chelatase subunit I, C-Terminal domain"/>
    <property type="match status" value="1"/>
</dbReference>
<dbReference type="InterPro" id="IPR027417">
    <property type="entry name" value="P-loop_NTPase"/>
</dbReference>
<comment type="subcellular location">
    <subcellularLocation>
        <location evidence="1">Cell membrane</location>
        <topology evidence="1">Multi-pass membrane protein</topology>
    </subcellularLocation>
</comment>
<geneLocation type="plasmid" evidence="8">
    <name>pNe-1</name>
</geneLocation>
<keyword evidence="8" id="KW-0614">Plasmid</keyword>
<reference evidence="8" key="1">
    <citation type="journal article" date="2015" name="Toxicon">
        <title>Production level of tetrodotoxin in Aeromonas is associated with the copy number of a plasmid.</title>
        <authorList>
            <person name="Liu J."/>
            <person name="Wei F."/>
            <person name="Lu Y."/>
            <person name="Ma T."/>
            <person name="Zhao J."/>
            <person name="Gong X."/>
            <person name="Bao B."/>
        </authorList>
    </citation>
    <scope>NUCLEOTIDE SEQUENCE</scope>
    <source>
        <strain evidence="8">Ne-1</strain>
        <plasmid evidence="8">pNe-1</plasmid>
    </source>
</reference>
<name>A0A0H4J933_9GAMM</name>
<keyword evidence="6 7" id="KW-0472">Membrane</keyword>
<protein>
    <submittedName>
        <fullName evidence="8">Type IV secretory pathway, VirD4 component</fullName>
    </submittedName>
</protein>
<evidence type="ECO:0000256" key="3">
    <source>
        <dbReference type="ARBA" id="ARBA00022475"/>
    </source>
</evidence>
<keyword evidence="4 7" id="KW-0812">Transmembrane</keyword>
<comment type="similarity">
    <text evidence="2">Belongs to the VirD4/TraG family.</text>
</comment>
<feature type="transmembrane region" description="Helical" evidence="7">
    <location>
        <begin position="28"/>
        <end position="46"/>
    </location>
</feature>
<dbReference type="RefSeq" id="WP_173026344.1">
    <property type="nucleotide sequence ID" value="NZ_KP738729.1"/>
</dbReference>
<dbReference type="Gene3D" id="3.40.50.300">
    <property type="entry name" value="P-loop containing nucleotide triphosphate hydrolases"/>
    <property type="match status" value="1"/>
</dbReference>
<evidence type="ECO:0000256" key="1">
    <source>
        <dbReference type="ARBA" id="ARBA00004651"/>
    </source>
</evidence>
<accession>A0A0H4J933</accession>
<evidence type="ECO:0000256" key="7">
    <source>
        <dbReference type="SAM" id="Phobius"/>
    </source>
</evidence>
<dbReference type="AlphaFoldDB" id="A0A0H4J933"/>
<evidence type="ECO:0000256" key="4">
    <source>
        <dbReference type="ARBA" id="ARBA00022692"/>
    </source>
</evidence>
<dbReference type="InterPro" id="IPR003688">
    <property type="entry name" value="TraG/VirD4"/>
</dbReference>
<dbReference type="GO" id="GO:0005886">
    <property type="term" value="C:plasma membrane"/>
    <property type="evidence" value="ECO:0007669"/>
    <property type="project" value="UniProtKB-SubCell"/>
</dbReference>
<organism evidence="8">
    <name type="scientific">Aeromonas sp. Ne-1</name>
    <dbReference type="NCBI Taxonomy" id="1675689"/>
    <lineage>
        <taxon>Bacteria</taxon>
        <taxon>Pseudomonadati</taxon>
        <taxon>Pseudomonadota</taxon>
        <taxon>Gammaproteobacteria</taxon>
        <taxon>Aeromonadales</taxon>
        <taxon>Aeromonadaceae</taxon>
        <taxon>Aeromonas</taxon>
    </lineage>
</organism>
<dbReference type="PANTHER" id="PTHR37937">
    <property type="entry name" value="CONJUGATIVE TRANSFER: DNA TRANSPORT"/>
    <property type="match status" value="1"/>
</dbReference>
<dbReference type="InterPro" id="IPR051539">
    <property type="entry name" value="T4SS-coupling_protein"/>
</dbReference>
<feature type="non-terminal residue" evidence="8">
    <location>
        <position position="373"/>
    </location>
</feature>
<keyword evidence="3" id="KW-1003">Cell membrane</keyword>
<evidence type="ECO:0000256" key="5">
    <source>
        <dbReference type="ARBA" id="ARBA00022989"/>
    </source>
</evidence>
<evidence type="ECO:0000313" key="8">
    <source>
        <dbReference type="EMBL" id="AKO69655.1"/>
    </source>
</evidence>
<dbReference type="PANTHER" id="PTHR37937:SF1">
    <property type="entry name" value="CONJUGATIVE TRANSFER: DNA TRANSPORT"/>
    <property type="match status" value="1"/>
</dbReference>
<evidence type="ECO:0000256" key="6">
    <source>
        <dbReference type="ARBA" id="ARBA00023136"/>
    </source>
</evidence>
<evidence type="ECO:0000256" key="2">
    <source>
        <dbReference type="ARBA" id="ARBA00008806"/>
    </source>
</evidence>
<dbReference type="CDD" id="cd01127">
    <property type="entry name" value="TrwB_TraG_TraD_VirD4"/>
    <property type="match status" value="1"/>
</dbReference>
<sequence length="373" mass="41401">MKKTFKRLYLVFVFTLALYLFIEKGSPHLLIVCGFILAIQGIGFLLKKLMEGPKPNNNGLLGKAKFSTAEDLKKNGLTGNGIVFGKVKGQLIEKPPTKDGHVLVMGGTGTGKSRGHAIPTLIRWKGTGLAIDIKGELNQLTSHIMPSIVFSTKAQKARYNPLDWIVEIEDVQEMGRNIFPKPEKGDPFWAQSAQAIFSAACWEFKGKMSFSEVCQWLCSNPNEEIVKKLSGSSEMETKILISTVLNLKVETLGGIFAELRGKLATIAIDKNIQYATSRSDFSPNDIESNMIFLEVAEHQIKQFGAVFTVIVGQFLRHLTRRAEHQNPPVLVLLDEFPRLGKMSEIVGGLATLRSRNVHLMLIIQSLSQLDSIY</sequence>